<evidence type="ECO:0000256" key="2">
    <source>
        <dbReference type="SAM" id="MobiDB-lite"/>
    </source>
</evidence>
<feature type="compositionally biased region" description="Low complexity" evidence="2">
    <location>
        <begin position="412"/>
        <end position="424"/>
    </location>
</feature>
<organism evidence="4 5">
    <name type="scientific">Elsinoe ampelina</name>
    <dbReference type="NCBI Taxonomy" id="302913"/>
    <lineage>
        <taxon>Eukaryota</taxon>
        <taxon>Fungi</taxon>
        <taxon>Dikarya</taxon>
        <taxon>Ascomycota</taxon>
        <taxon>Pezizomycotina</taxon>
        <taxon>Dothideomycetes</taxon>
        <taxon>Dothideomycetidae</taxon>
        <taxon>Myriangiales</taxon>
        <taxon>Elsinoaceae</taxon>
        <taxon>Elsinoe</taxon>
    </lineage>
</organism>
<keyword evidence="3" id="KW-0472">Membrane</keyword>
<dbReference type="EMBL" id="ML992517">
    <property type="protein sequence ID" value="KAF2219314.1"/>
    <property type="molecule type" value="Genomic_DNA"/>
</dbReference>
<gene>
    <name evidence="4" type="ORF">BDZ85DRAFT_268798</name>
</gene>
<feature type="region of interest" description="Disordered" evidence="2">
    <location>
        <begin position="243"/>
        <end position="279"/>
    </location>
</feature>
<protein>
    <recommendedName>
        <fullName evidence="6">Capsule polysaccharide biosynthesis protein</fullName>
    </recommendedName>
</protein>
<comment type="similarity">
    <text evidence="1">Belongs to the lcsJ thioesterase family.</text>
</comment>
<evidence type="ECO:0000313" key="5">
    <source>
        <dbReference type="Proteomes" id="UP000799538"/>
    </source>
</evidence>
<keyword evidence="3" id="KW-0812">Transmembrane</keyword>
<dbReference type="InterPro" id="IPR029069">
    <property type="entry name" value="HotDog_dom_sf"/>
</dbReference>
<evidence type="ECO:0008006" key="6">
    <source>
        <dbReference type="Google" id="ProtNLM"/>
    </source>
</evidence>
<proteinExistence type="inferred from homology"/>
<keyword evidence="3" id="KW-1133">Transmembrane helix</keyword>
<name>A0A6A6G110_9PEZI</name>
<dbReference type="SUPFAM" id="SSF54637">
    <property type="entry name" value="Thioesterase/thiol ester dehydrase-isomerase"/>
    <property type="match status" value="1"/>
</dbReference>
<dbReference type="Proteomes" id="UP000799538">
    <property type="component" value="Unassembled WGS sequence"/>
</dbReference>
<keyword evidence="5" id="KW-1185">Reference proteome</keyword>
<feature type="region of interest" description="Disordered" evidence="2">
    <location>
        <begin position="348"/>
        <end position="451"/>
    </location>
</feature>
<evidence type="ECO:0000256" key="1">
    <source>
        <dbReference type="ARBA" id="ARBA00038476"/>
    </source>
</evidence>
<dbReference type="AlphaFoldDB" id="A0A6A6G110"/>
<reference evidence="5" key="1">
    <citation type="journal article" date="2020" name="Stud. Mycol.">
        <title>101 Dothideomycetes genomes: A test case for predicting lifestyles and emergence of pathogens.</title>
        <authorList>
            <person name="Haridas S."/>
            <person name="Albert R."/>
            <person name="Binder M."/>
            <person name="Bloem J."/>
            <person name="LaButti K."/>
            <person name="Salamov A."/>
            <person name="Andreopoulos B."/>
            <person name="Baker S."/>
            <person name="Barry K."/>
            <person name="Bills G."/>
            <person name="Bluhm B."/>
            <person name="Cannon C."/>
            <person name="Castanera R."/>
            <person name="Culley D."/>
            <person name="Daum C."/>
            <person name="Ezra D."/>
            <person name="Gonzalez J."/>
            <person name="Henrissat B."/>
            <person name="Kuo A."/>
            <person name="Liang C."/>
            <person name="Lipzen A."/>
            <person name="Lutzoni F."/>
            <person name="Magnuson J."/>
            <person name="Mondo S."/>
            <person name="Nolan M."/>
            <person name="Ohm R."/>
            <person name="Pangilinan J."/>
            <person name="Park H.-J."/>
            <person name="Ramirez L."/>
            <person name="Alfaro M."/>
            <person name="Sun H."/>
            <person name="Tritt A."/>
            <person name="Yoshinaga Y."/>
            <person name="Zwiers L.-H."/>
            <person name="Turgeon B."/>
            <person name="Goodwin S."/>
            <person name="Spatafora J."/>
            <person name="Crous P."/>
            <person name="Grigoriev I."/>
        </authorList>
    </citation>
    <scope>NUCLEOTIDE SEQUENCE [LARGE SCALE GENOMIC DNA]</scope>
    <source>
        <strain evidence="5">CECT 20119</strain>
    </source>
</reference>
<feature type="compositionally biased region" description="Polar residues" evidence="2">
    <location>
        <begin position="363"/>
        <end position="389"/>
    </location>
</feature>
<dbReference type="OrthoDB" id="265761at2759"/>
<dbReference type="PANTHER" id="PTHR12475">
    <property type="match status" value="1"/>
</dbReference>
<accession>A0A6A6G110</accession>
<feature type="compositionally biased region" description="Basic residues" evidence="2">
    <location>
        <begin position="247"/>
        <end position="261"/>
    </location>
</feature>
<sequence length="512" mass="56260">MSSSALAAQRQRLLSALSGTVALVFSSSLRSAVFPEQLTSLIPTTFLSYLLKFFGVVFLILNLKNVPTTWHIRVLRAIFYQVHLAPKVMTRQDLFKPLVTTSWNSPLDCDYNFHKSNSTYLKDLDVARAHYIGALLRTGLRRMHAGDHEGLPNPSGPSHTSSGRKVPDNYIIALGGVACIFRKEIAPLSRFEIWTRLLAWDEKWIYTVSHVVKAGAVRPRGYALQPWKDADAEATRFPSSLLQRLGLQRKSKPHPNKRNRRNAPPTTPISPSGNSSGDEKLHSLLLKEKDPQSEELRRAVYMTSIARYVCKKGRTVIAPEIVFERSHLLPTGPRPAYVPDLRVNHTFKGVPPVKSKSEERTNGHVQPNGQPSLSLDMSSARHTSGSISGPESGFASIESQLGTTLDLGANVPSSPTSPSSPSSPGRAPTVFPRSAPGQNNATRPAQPRSVPKIQVDEVAGTEDNGELSWDHVHDARTWGLKYAAQFDGLAGLHDTFASEGDEVLGVYGDLIY</sequence>
<evidence type="ECO:0000313" key="4">
    <source>
        <dbReference type="EMBL" id="KAF2219314.1"/>
    </source>
</evidence>
<dbReference type="InterPro" id="IPR051490">
    <property type="entry name" value="THEM6_lcsJ_thioesterase"/>
</dbReference>
<dbReference type="PANTHER" id="PTHR12475:SF4">
    <property type="entry name" value="PROTEIN THEM6"/>
    <property type="match status" value="1"/>
</dbReference>
<dbReference type="Pfam" id="PF13279">
    <property type="entry name" value="4HBT_2"/>
    <property type="match status" value="1"/>
</dbReference>
<evidence type="ECO:0000256" key="3">
    <source>
        <dbReference type="SAM" id="Phobius"/>
    </source>
</evidence>
<feature type="transmembrane region" description="Helical" evidence="3">
    <location>
        <begin position="41"/>
        <end position="63"/>
    </location>
</feature>